<dbReference type="EMBL" id="JAWHTF010000007">
    <property type="protein sequence ID" value="MDU8886922.1"/>
    <property type="molecule type" value="Genomic_DNA"/>
</dbReference>
<keyword evidence="2" id="KW-1185">Reference proteome</keyword>
<accession>A0ABU3U932</accession>
<comment type="caution">
    <text evidence="1">The sequence shown here is derived from an EMBL/GenBank/DDBJ whole genome shotgun (WGS) entry which is preliminary data.</text>
</comment>
<name>A0ABU3U932_9FLAO</name>
<proteinExistence type="predicted"/>
<dbReference type="InterPro" id="IPR046144">
    <property type="entry name" value="DUF6146"/>
</dbReference>
<organism evidence="1 2">
    <name type="scientific">Gilvirhabdus luticola</name>
    <dbReference type="NCBI Taxonomy" id="3079858"/>
    <lineage>
        <taxon>Bacteria</taxon>
        <taxon>Pseudomonadati</taxon>
        <taxon>Bacteroidota</taxon>
        <taxon>Flavobacteriia</taxon>
        <taxon>Flavobacteriales</taxon>
        <taxon>Flavobacteriaceae</taxon>
        <taxon>Gilvirhabdus</taxon>
    </lineage>
</organism>
<evidence type="ECO:0000313" key="2">
    <source>
        <dbReference type="Proteomes" id="UP001268651"/>
    </source>
</evidence>
<protein>
    <submittedName>
        <fullName evidence="1">DUF6146 family protein</fullName>
    </submittedName>
</protein>
<dbReference type="PROSITE" id="PS51257">
    <property type="entry name" value="PROKAR_LIPOPROTEIN"/>
    <property type="match status" value="1"/>
</dbReference>
<dbReference type="Proteomes" id="UP001268651">
    <property type="component" value="Unassembled WGS sequence"/>
</dbReference>
<dbReference type="Pfam" id="PF19643">
    <property type="entry name" value="DUF6146"/>
    <property type="match status" value="1"/>
</dbReference>
<evidence type="ECO:0000313" key="1">
    <source>
        <dbReference type="EMBL" id="MDU8886922.1"/>
    </source>
</evidence>
<reference evidence="1 2" key="1">
    <citation type="submission" date="2023-10" db="EMBL/GenBank/DDBJ databases">
        <title>Marimonas sp. nov. isolated from tidal mud flat.</title>
        <authorList>
            <person name="Jaincy N.J."/>
            <person name="Srinivasan S."/>
            <person name="Lee S.-S."/>
        </authorList>
    </citation>
    <scope>NUCLEOTIDE SEQUENCE [LARGE SCALE GENOMIC DNA]</scope>
    <source>
        <strain evidence="1 2">MJ-SS3</strain>
    </source>
</reference>
<gene>
    <name evidence="1" type="ORF">RXV94_12180</name>
</gene>
<dbReference type="RefSeq" id="WP_316663019.1">
    <property type="nucleotide sequence ID" value="NZ_JAWHTF010000007.1"/>
</dbReference>
<sequence length="144" mass="17139">MKTFVFILFVGVFFIGCNSTKDINNRNQEIVSYTDNDTISISNEELEYEIIIIEPGFNAWLVSTAKPEGFYSQQYLENKNIFYVTEWNIRASQPLNYNPNLYEMQIDYRSGIDYGYEVNYKLYNYFVYFQIKYNQELGVGRPRI</sequence>